<accession>A0A5C0VKY4</accession>
<dbReference type="PANTHER" id="PTHR43630:SF1">
    <property type="entry name" value="POLY-BETA-1,6-N-ACETYL-D-GLUCOSAMINE SYNTHASE"/>
    <property type="match status" value="1"/>
</dbReference>
<dbReference type="EMBL" id="CP043329">
    <property type="protein sequence ID" value="QEK52799.1"/>
    <property type="molecule type" value="Genomic_DNA"/>
</dbReference>
<dbReference type="SUPFAM" id="SSF53448">
    <property type="entry name" value="Nucleotide-diphospho-sugar transferases"/>
    <property type="match status" value="1"/>
</dbReference>
<dbReference type="AlphaFoldDB" id="A0A5C0VKY4"/>
<keyword evidence="2" id="KW-0328">Glycosyltransferase</keyword>
<dbReference type="GO" id="GO:0016757">
    <property type="term" value="F:glycosyltransferase activity"/>
    <property type="evidence" value="ECO:0007669"/>
    <property type="project" value="UniProtKB-KW"/>
</dbReference>
<keyword evidence="4" id="KW-1133">Transmembrane helix</keyword>
<dbReference type="Gene3D" id="3.90.550.10">
    <property type="entry name" value="Spore Coat Polysaccharide Biosynthesis Protein SpsA, Chain A"/>
    <property type="match status" value="1"/>
</dbReference>
<evidence type="ECO:0000313" key="6">
    <source>
        <dbReference type="EMBL" id="QEK52799.1"/>
    </source>
</evidence>
<evidence type="ECO:0000313" key="7">
    <source>
        <dbReference type="Proteomes" id="UP000323653"/>
    </source>
</evidence>
<feature type="transmembrane region" description="Helical" evidence="4">
    <location>
        <begin position="283"/>
        <end position="303"/>
    </location>
</feature>
<keyword evidence="3 6" id="KW-0808">Transferase</keyword>
<gene>
    <name evidence="6" type="ORF">FYC62_14850</name>
</gene>
<keyword evidence="7" id="KW-1185">Reference proteome</keyword>
<name>A0A5C0VKY4_9SPHI</name>
<feature type="transmembrane region" description="Helical" evidence="4">
    <location>
        <begin position="309"/>
        <end position="329"/>
    </location>
</feature>
<feature type="domain" description="Glycosyltransferase 2-like" evidence="5">
    <location>
        <begin position="45"/>
        <end position="213"/>
    </location>
</feature>
<comment type="similarity">
    <text evidence="1">Belongs to the glycosyltransferase 2 family.</text>
</comment>
<dbReference type="Pfam" id="PF00535">
    <property type="entry name" value="Glycos_transf_2"/>
    <property type="match status" value="1"/>
</dbReference>
<dbReference type="InterPro" id="IPR029044">
    <property type="entry name" value="Nucleotide-diphossugar_trans"/>
</dbReference>
<dbReference type="PANTHER" id="PTHR43630">
    <property type="entry name" value="POLY-BETA-1,6-N-ACETYL-D-GLUCOSAMINE SYNTHASE"/>
    <property type="match status" value="1"/>
</dbReference>
<evidence type="ECO:0000259" key="5">
    <source>
        <dbReference type="Pfam" id="PF00535"/>
    </source>
</evidence>
<evidence type="ECO:0000256" key="2">
    <source>
        <dbReference type="ARBA" id="ARBA00022676"/>
    </source>
</evidence>
<organism evidence="6 7">
    <name type="scientific">Pedobacter aquae</name>
    <dbReference type="NCBI Taxonomy" id="2605747"/>
    <lineage>
        <taxon>Bacteria</taxon>
        <taxon>Pseudomonadati</taxon>
        <taxon>Bacteroidota</taxon>
        <taxon>Sphingobacteriia</taxon>
        <taxon>Sphingobacteriales</taxon>
        <taxon>Sphingobacteriaceae</taxon>
        <taxon>Pedobacter</taxon>
    </lineage>
</organism>
<sequence length="376" mass="42748">MVTILSIFSILLSIIYALLLLFLNKGWLNLPNFAFKKIQPLTKVSIIIAARNEEDKIALTIDDILKQEYPKSLFELIVVDDHSTDATAEIISRYANQGVKLIKLNESEPLNSYKKKAIAEAIKIASGELIITTDADCRMENLWLPTIINYYNQHDYKLISSPVAYFEEQSFFEKLQTLEFSFLIGLGAAGIGNKMASTCNGANLAYRKDVFVELGGFKGIDDLASGDDELLLHKVAFAYPGSIGFCKSYDAIVFTHAKENLKAFIQQRKRWASKSVKYKDKRIVALAVSVWLSNLSLIVNGLLAMFLPVLLYVFIIQYLLKLWVELWFLYPVLTFNRRKNLLFLLPLLTLIHPLYFIYIGIAGNSGKYNWKGRMVR</sequence>
<proteinExistence type="inferred from homology"/>
<feature type="transmembrane region" description="Helical" evidence="4">
    <location>
        <begin position="341"/>
        <end position="361"/>
    </location>
</feature>
<dbReference type="InterPro" id="IPR001173">
    <property type="entry name" value="Glyco_trans_2-like"/>
</dbReference>
<dbReference type="CDD" id="cd04192">
    <property type="entry name" value="GT_2_like_e"/>
    <property type="match status" value="1"/>
</dbReference>
<dbReference type="Proteomes" id="UP000323653">
    <property type="component" value="Chromosome"/>
</dbReference>
<dbReference type="KEGG" id="pej:FYC62_14850"/>
<keyword evidence="4" id="KW-0812">Transmembrane</keyword>
<protein>
    <submittedName>
        <fullName evidence="6">Glycosyltransferase</fullName>
    </submittedName>
</protein>
<reference evidence="6 7" key="1">
    <citation type="submission" date="2019-08" db="EMBL/GenBank/DDBJ databases">
        <title>Pedobacter sp. nov., isolated from Han river, South Korea.</title>
        <authorList>
            <person name="Lee D.-H."/>
            <person name="Kim Y.-S."/>
            <person name="Hwang E.-M."/>
            <person name="Le Tran T.C."/>
            <person name="Cha C.-J."/>
        </authorList>
    </citation>
    <scope>NUCLEOTIDE SEQUENCE [LARGE SCALE GENOMIC DNA]</scope>
    <source>
        <strain evidence="6 7">CJ43</strain>
    </source>
</reference>
<feature type="transmembrane region" description="Helical" evidence="4">
    <location>
        <begin position="6"/>
        <end position="23"/>
    </location>
</feature>
<dbReference type="RefSeq" id="WP_149075493.1">
    <property type="nucleotide sequence ID" value="NZ_CP043329.1"/>
</dbReference>
<evidence type="ECO:0000256" key="4">
    <source>
        <dbReference type="SAM" id="Phobius"/>
    </source>
</evidence>
<evidence type="ECO:0000256" key="3">
    <source>
        <dbReference type="ARBA" id="ARBA00022679"/>
    </source>
</evidence>
<evidence type="ECO:0000256" key="1">
    <source>
        <dbReference type="ARBA" id="ARBA00006739"/>
    </source>
</evidence>
<keyword evidence="4" id="KW-0472">Membrane</keyword>